<comment type="caution">
    <text evidence="1">The sequence shown here is derived from an EMBL/GenBank/DDBJ whole genome shotgun (WGS) entry which is preliminary data.</text>
</comment>
<dbReference type="Proteomes" id="UP000612362">
    <property type="component" value="Unassembled WGS sequence"/>
</dbReference>
<gene>
    <name evidence="1" type="ORF">KSX_73230</name>
</gene>
<organism evidence="1 2">
    <name type="scientific">Ktedonospora formicarum</name>
    <dbReference type="NCBI Taxonomy" id="2778364"/>
    <lineage>
        <taxon>Bacteria</taxon>
        <taxon>Bacillati</taxon>
        <taxon>Chloroflexota</taxon>
        <taxon>Ktedonobacteria</taxon>
        <taxon>Ktedonobacterales</taxon>
        <taxon>Ktedonobacteraceae</taxon>
        <taxon>Ktedonospora</taxon>
    </lineage>
</organism>
<name>A0A8J3MY05_9CHLR</name>
<evidence type="ECO:0000313" key="2">
    <source>
        <dbReference type="Proteomes" id="UP000612362"/>
    </source>
</evidence>
<evidence type="ECO:0000313" key="1">
    <source>
        <dbReference type="EMBL" id="GHO49160.1"/>
    </source>
</evidence>
<dbReference type="EMBL" id="BNJF01000004">
    <property type="protein sequence ID" value="GHO49160.1"/>
    <property type="molecule type" value="Genomic_DNA"/>
</dbReference>
<reference evidence="1" key="1">
    <citation type="submission" date="2020-10" db="EMBL/GenBank/DDBJ databases">
        <title>Taxonomic study of unclassified bacteria belonging to the class Ktedonobacteria.</title>
        <authorList>
            <person name="Yabe S."/>
            <person name="Wang C.M."/>
            <person name="Zheng Y."/>
            <person name="Sakai Y."/>
            <person name="Cavaletti L."/>
            <person name="Monciardini P."/>
            <person name="Donadio S."/>
        </authorList>
    </citation>
    <scope>NUCLEOTIDE SEQUENCE</scope>
    <source>
        <strain evidence="1">SOSP1-1</strain>
    </source>
</reference>
<proteinExistence type="predicted"/>
<dbReference type="AlphaFoldDB" id="A0A8J3MY05"/>
<keyword evidence="2" id="KW-1185">Reference proteome</keyword>
<accession>A0A8J3MY05</accession>
<sequence>MEEAELLCPLRGNQTVDVAALFDLLSQNTEFGTTGMNESLKVGFKCGRWLIWANGELKDEASRRFLFRENS</sequence>
<protein>
    <submittedName>
        <fullName evidence="1">Uncharacterized protein</fullName>
    </submittedName>
</protein>